<proteinExistence type="predicted"/>
<dbReference type="CDD" id="cd09021">
    <property type="entry name" value="Aldose_epim_Ec_YphB"/>
    <property type="match status" value="1"/>
</dbReference>
<comment type="caution">
    <text evidence="1">The sequence shown here is derived from an EMBL/GenBank/DDBJ whole genome shotgun (WGS) entry which is preliminary data.</text>
</comment>
<dbReference type="SUPFAM" id="SSF74650">
    <property type="entry name" value="Galactose mutarotase-like"/>
    <property type="match status" value="1"/>
</dbReference>
<dbReference type="InterPro" id="IPR008183">
    <property type="entry name" value="Aldose_1/G6P_1-epimerase"/>
</dbReference>
<dbReference type="InterPro" id="IPR011013">
    <property type="entry name" value="Gal_mutarotase_sf_dom"/>
</dbReference>
<name>A0ABS8PZP1_9BURK</name>
<dbReference type="Gene3D" id="2.70.98.10">
    <property type="match status" value="1"/>
</dbReference>
<gene>
    <name evidence="1" type="ORF">LQ564_01360</name>
</gene>
<sequence>MPTPVLERLTLQNGRLMAEVLPQVGGGLARLDWLRGSERVPLLRGLPDGFPGMPLPGQLACFPLVPWSNRMAPTGFTFDGVQVVPQPNREGEPCPIHGDGWQQRWRIAAHHETSLTLSLDRWDARPFAYTAELRYTLAMDALVVELSVRNAGRTALPFGLGLHPWMPDPGGALLQAGANSIWMAGPDKLPIARQDIPAHWRFDHPSSLPQDGVDNVFEGWHGDARIAWPARGVALEVAADMDYFILYVPQGRDVFCFEPVDHPINAHNLPGQPGLTVLAPGGTLRRRCVFRGEAL</sequence>
<dbReference type="RefSeq" id="WP_231056296.1">
    <property type="nucleotide sequence ID" value="NZ_JAJNOC010000001.1"/>
</dbReference>
<dbReference type="EMBL" id="JAJNOC010000001">
    <property type="protein sequence ID" value="MCD2514958.1"/>
    <property type="molecule type" value="Genomic_DNA"/>
</dbReference>
<accession>A0ABS8PZP1</accession>
<dbReference type="InterPro" id="IPR014718">
    <property type="entry name" value="GH-type_carb-bd"/>
</dbReference>
<keyword evidence="2" id="KW-1185">Reference proteome</keyword>
<evidence type="ECO:0000313" key="2">
    <source>
        <dbReference type="Proteomes" id="UP001179361"/>
    </source>
</evidence>
<protein>
    <submittedName>
        <fullName evidence="1">Aldose 1-epimerase</fullName>
    </submittedName>
</protein>
<dbReference type="Proteomes" id="UP001179361">
    <property type="component" value="Unassembled WGS sequence"/>
</dbReference>
<organism evidence="1 2">
    <name type="scientific">Massilia phyllostachyos</name>
    <dbReference type="NCBI Taxonomy" id="2898585"/>
    <lineage>
        <taxon>Bacteria</taxon>
        <taxon>Pseudomonadati</taxon>
        <taxon>Pseudomonadota</taxon>
        <taxon>Betaproteobacteria</taxon>
        <taxon>Burkholderiales</taxon>
        <taxon>Oxalobacteraceae</taxon>
        <taxon>Telluria group</taxon>
        <taxon>Massilia</taxon>
    </lineage>
</organism>
<evidence type="ECO:0000313" key="1">
    <source>
        <dbReference type="EMBL" id="MCD2514958.1"/>
    </source>
</evidence>
<reference evidence="1" key="1">
    <citation type="submission" date="2021-11" db="EMBL/GenBank/DDBJ databases">
        <title>The complete genome of Massilia sp sp. G4R7.</title>
        <authorList>
            <person name="Liu L."/>
            <person name="Yue J."/>
            <person name="Yuan J."/>
            <person name="Yang F."/>
            <person name="Li L."/>
        </authorList>
    </citation>
    <scope>NUCLEOTIDE SEQUENCE</scope>
    <source>
        <strain evidence="1">G4R7</strain>
    </source>
</reference>
<dbReference type="Pfam" id="PF01263">
    <property type="entry name" value="Aldose_epim"/>
    <property type="match status" value="1"/>
</dbReference>